<organism evidence="3 4">
    <name type="scientific">Lachancea nothofagi CBS 11611</name>
    <dbReference type="NCBI Taxonomy" id="1266666"/>
    <lineage>
        <taxon>Eukaryota</taxon>
        <taxon>Fungi</taxon>
        <taxon>Dikarya</taxon>
        <taxon>Ascomycota</taxon>
        <taxon>Saccharomycotina</taxon>
        <taxon>Saccharomycetes</taxon>
        <taxon>Saccharomycetales</taxon>
        <taxon>Saccharomycetaceae</taxon>
        <taxon>Lachancea</taxon>
    </lineage>
</organism>
<evidence type="ECO:0000259" key="2">
    <source>
        <dbReference type="PROSITE" id="PS50819"/>
    </source>
</evidence>
<dbReference type="GO" id="GO:0004519">
    <property type="term" value="F:endonuclease activity"/>
    <property type="evidence" value="ECO:0007669"/>
    <property type="project" value="InterPro"/>
</dbReference>
<dbReference type="InterPro" id="IPR004042">
    <property type="entry name" value="Intein_endonuc_central"/>
</dbReference>
<dbReference type="Proteomes" id="UP000189911">
    <property type="component" value="Chromosome F"/>
</dbReference>
<dbReference type="Pfam" id="PF05203">
    <property type="entry name" value="Hom_end_hint"/>
    <property type="match status" value="1"/>
</dbReference>
<dbReference type="PROSITE" id="PS50819">
    <property type="entry name" value="INTEIN_ENDONUCLEASE"/>
    <property type="match status" value="1"/>
</dbReference>
<evidence type="ECO:0000313" key="4">
    <source>
        <dbReference type="Proteomes" id="UP000189911"/>
    </source>
</evidence>
<dbReference type="EMBL" id="LT598452">
    <property type="protein sequence ID" value="SCV02076.1"/>
    <property type="molecule type" value="Genomic_DNA"/>
</dbReference>
<name>A0A1G4KCH8_9SACH</name>
<dbReference type="InterPro" id="IPR007868">
    <property type="entry name" value="Hom_end_hint"/>
</dbReference>
<dbReference type="SUPFAM" id="SSF55608">
    <property type="entry name" value="Homing endonucleases"/>
    <property type="match status" value="2"/>
</dbReference>
<protein>
    <submittedName>
        <fullName evidence="3">LANO_0F15038g1_1</fullName>
    </submittedName>
</protein>
<proteinExistence type="predicted"/>
<dbReference type="InterPro" id="IPR036844">
    <property type="entry name" value="Hint_dom_sf"/>
</dbReference>
<reference evidence="4" key="1">
    <citation type="submission" date="2016-03" db="EMBL/GenBank/DDBJ databases">
        <authorList>
            <person name="Devillers Hugo."/>
        </authorList>
    </citation>
    <scope>NUCLEOTIDE SEQUENCE [LARGE SCALE GENOMIC DNA]</scope>
</reference>
<dbReference type="GO" id="GO:0030908">
    <property type="term" value="P:protein splicing"/>
    <property type="evidence" value="ECO:0007669"/>
    <property type="project" value="InterPro"/>
</dbReference>
<dbReference type="Gene3D" id="3.10.28.10">
    <property type="entry name" value="Homing endonucleases"/>
    <property type="match status" value="2"/>
</dbReference>
<dbReference type="OrthoDB" id="4037793at2759"/>
<dbReference type="GO" id="GO:0003677">
    <property type="term" value="F:DNA binding"/>
    <property type="evidence" value="ECO:0007669"/>
    <property type="project" value="InterPro"/>
</dbReference>
<evidence type="ECO:0000313" key="3">
    <source>
        <dbReference type="EMBL" id="SCV02076.1"/>
    </source>
</evidence>
<dbReference type="SUPFAM" id="SSF51294">
    <property type="entry name" value="Hedgehog/intein (Hint) domain"/>
    <property type="match status" value="1"/>
</dbReference>
<dbReference type="InterPro" id="IPR027434">
    <property type="entry name" value="Homing_endonucl"/>
</dbReference>
<sequence>MDANTQLAVKYPSDVQWFAKGTRVRIFGKDAVAVEDVENGDLLLGEDGEPCEVESLHHARDNLIELKQFTRHRAHIEDPTRLPPFGVVKVNTFERAVLTLATPNRAGATHNTKTDVKLLKYCELMDHMTNDGRIIKLIKIKEIPYPSNTPNSTLQDMVKIHRDKYENNNIEWQCEVGDLKYLSKWIRASTKLLLCPISFEIPWLLPWLEWRFQRKITERELEAMSWMLGFWIGDGCRKGALFALNSEDHDVNGKLEENAKIWGMSYEKRHYRRDTFGAFAALHTPKANGNGRHWNVNNPFIAVLEGLRFYGDGIRNGPKNVPIFLRTDQLLVRKCFMAGVIDSDGHSNVCDDFMSVEIASVYPPIRDGVLFVARSLGINVSVHIKPGGYRNGMNCADAWLFTLSSGSNRDILLSILKYCSHGRKKDPPIFYYHKMDPDAGINVNALESNACTKETGEDVSSTTAIGEELEMGFAGLPGLNVDESTSTTIAGSNDSDDSEGDDDRALAQSAENFESEVVEMVSGEDLDEDGNDETDPDIIELDTNTNDGFRVPHRPKRQTYYARRVDGEVEPYLPNEGDKYCIKFHKSRQRFRLTPSSEEGDIIGLKVCEKDHPILSESQIIYGQSSFDEERSKADYELICYSCKTEDCAEWRIVPWPLNYKGRLCRTCYETYSRSQTRCSNTDCRQIFHKGQLGKKAYKNENQVKLKLNQVNASAKHKYLCHRCSSVTITEGELEHVIAPTKYPPRDDTCYTCGPKTDRRWHKRDGKLWCNGCYKRFANTRMLCPNSNCRKIPSAAESTRMKCEPGSPTTFQCLACKTLIEQDTSRPALKRHKLEERLETCHSCGPIKCKIWCSLPWDMKGSGLLCNNCRTHYRTTGGVRCLNDACGKILKKSELPELNQKERTLSNGSVGLKYLCIYCHGDTNWNPDA</sequence>
<feature type="region of interest" description="Disordered" evidence="1">
    <location>
        <begin position="475"/>
        <end position="503"/>
    </location>
</feature>
<dbReference type="Gene3D" id="2.170.16.10">
    <property type="entry name" value="Hedgehog/Intein (Hint) domain"/>
    <property type="match status" value="1"/>
</dbReference>
<dbReference type="AlphaFoldDB" id="A0A1G4KCH8"/>
<evidence type="ECO:0000256" key="1">
    <source>
        <dbReference type="SAM" id="MobiDB-lite"/>
    </source>
</evidence>
<keyword evidence="4" id="KW-1185">Reference proteome</keyword>
<feature type="domain" description="DOD-type homing endonuclease" evidence="2">
    <location>
        <begin position="227"/>
        <end position="378"/>
    </location>
</feature>
<gene>
    <name evidence="3" type="ORF">LANO_0F15038G</name>
</gene>
<accession>A0A1G4KCH8</accession>